<dbReference type="PaxDb" id="3708-A0A078JZJ9"/>
<reference evidence="3" key="1">
    <citation type="journal article" date="2014" name="Science">
        <title>Plant genetics. Early allopolyploid evolution in the post-Neolithic Brassica napus oilseed genome.</title>
        <authorList>
            <person name="Chalhoub B."/>
            <person name="Denoeud F."/>
            <person name="Liu S."/>
            <person name="Parkin I.A."/>
            <person name="Tang H."/>
            <person name="Wang X."/>
            <person name="Chiquet J."/>
            <person name="Belcram H."/>
            <person name="Tong C."/>
            <person name="Samans B."/>
            <person name="Correa M."/>
            <person name="Da Silva C."/>
            <person name="Just J."/>
            <person name="Falentin C."/>
            <person name="Koh C.S."/>
            <person name="Le Clainche I."/>
            <person name="Bernard M."/>
            <person name="Bento P."/>
            <person name="Noel B."/>
            <person name="Labadie K."/>
            <person name="Alberti A."/>
            <person name="Charles M."/>
            <person name="Arnaud D."/>
            <person name="Guo H."/>
            <person name="Daviaud C."/>
            <person name="Alamery S."/>
            <person name="Jabbari K."/>
            <person name="Zhao M."/>
            <person name="Edger P.P."/>
            <person name="Chelaifa H."/>
            <person name="Tack D."/>
            <person name="Lassalle G."/>
            <person name="Mestiri I."/>
            <person name="Schnel N."/>
            <person name="Le Paslier M.C."/>
            <person name="Fan G."/>
            <person name="Renault V."/>
            <person name="Bayer P.E."/>
            <person name="Golicz A.A."/>
            <person name="Manoli S."/>
            <person name="Lee T.H."/>
            <person name="Thi V.H."/>
            <person name="Chalabi S."/>
            <person name="Hu Q."/>
            <person name="Fan C."/>
            <person name="Tollenaere R."/>
            <person name="Lu Y."/>
            <person name="Battail C."/>
            <person name="Shen J."/>
            <person name="Sidebottom C.H."/>
            <person name="Wang X."/>
            <person name="Canaguier A."/>
            <person name="Chauveau A."/>
            <person name="Berard A."/>
            <person name="Deniot G."/>
            <person name="Guan M."/>
            <person name="Liu Z."/>
            <person name="Sun F."/>
            <person name="Lim Y.P."/>
            <person name="Lyons E."/>
            <person name="Town C.D."/>
            <person name="Bancroft I."/>
            <person name="Wang X."/>
            <person name="Meng J."/>
            <person name="Ma J."/>
            <person name="Pires J.C."/>
            <person name="King G.J."/>
            <person name="Brunel D."/>
            <person name="Delourme R."/>
            <person name="Renard M."/>
            <person name="Aury J.M."/>
            <person name="Adams K.L."/>
            <person name="Batley J."/>
            <person name="Snowdon R.J."/>
            <person name="Tost J."/>
            <person name="Edwards D."/>
            <person name="Zhou Y."/>
            <person name="Hua W."/>
            <person name="Sharpe A.G."/>
            <person name="Paterson A.H."/>
            <person name="Guan C."/>
            <person name="Wincker P."/>
        </authorList>
    </citation>
    <scope>NUCLEOTIDE SEQUENCE [LARGE SCALE GENOMIC DNA]</scope>
</reference>
<gene>
    <name evidence="3" type="primary">BnaUnng04860D</name>
    <name evidence="3" type="ORF">GSBRNA2T00025064001</name>
</gene>
<reference evidence="3" key="2">
    <citation type="submission" date="2014-06" db="EMBL/GenBank/DDBJ databases">
        <authorList>
            <person name="Genoscope - CEA"/>
        </authorList>
    </citation>
    <scope>NUCLEOTIDE SEQUENCE</scope>
</reference>
<feature type="transmembrane region" description="Helical" evidence="2">
    <location>
        <begin position="109"/>
        <end position="133"/>
    </location>
</feature>
<sequence length="177" mass="21178">CLRSFADVQILQCQVPSLPNSSSIEIPFFDSVNRLKFGSLMLFLTFEYEIKSISLFFIKIEFFFVLFWFQRKDLQRRRRERTRRQNQKQKKRREQRRMRKSCQRRRTQLLLRFLALISFETSCLVQFVLRFVMNQFFGTQSSLSFALRLNRQEFASAFGGTVAEGCIASFQYAKSKI</sequence>
<feature type="non-terminal residue" evidence="3">
    <location>
        <position position="1"/>
    </location>
</feature>
<dbReference type="AlphaFoldDB" id="A0A078JZJ9"/>
<feature type="region of interest" description="Disordered" evidence="1">
    <location>
        <begin position="79"/>
        <end position="100"/>
    </location>
</feature>
<evidence type="ECO:0000313" key="3">
    <source>
        <dbReference type="EMBL" id="CDY72129.1"/>
    </source>
</evidence>
<organism evidence="3">
    <name type="scientific">Brassica napus</name>
    <name type="common">Rape</name>
    <dbReference type="NCBI Taxonomy" id="3708"/>
    <lineage>
        <taxon>Eukaryota</taxon>
        <taxon>Viridiplantae</taxon>
        <taxon>Streptophyta</taxon>
        <taxon>Embryophyta</taxon>
        <taxon>Tracheophyta</taxon>
        <taxon>Spermatophyta</taxon>
        <taxon>Magnoliopsida</taxon>
        <taxon>eudicotyledons</taxon>
        <taxon>Gunneridae</taxon>
        <taxon>Pentapetalae</taxon>
        <taxon>rosids</taxon>
        <taxon>malvids</taxon>
        <taxon>Brassicales</taxon>
        <taxon>Brassicaceae</taxon>
        <taxon>Brassiceae</taxon>
        <taxon>Brassica</taxon>
    </lineage>
</organism>
<keyword evidence="2" id="KW-0472">Membrane</keyword>
<keyword evidence="2" id="KW-1133">Transmembrane helix</keyword>
<dbReference type="Gramene" id="CDY72129">
    <property type="protein sequence ID" value="CDY72129"/>
    <property type="gene ID" value="GSBRNA2T00025064001"/>
</dbReference>
<accession>A0A078JZJ9</accession>
<name>A0A078JZJ9_BRANA</name>
<protein>
    <submittedName>
        <fullName evidence="3">BnaUnng04860D protein</fullName>
    </submittedName>
</protein>
<evidence type="ECO:0000256" key="2">
    <source>
        <dbReference type="SAM" id="Phobius"/>
    </source>
</evidence>
<evidence type="ECO:0000256" key="1">
    <source>
        <dbReference type="SAM" id="MobiDB-lite"/>
    </source>
</evidence>
<proteinExistence type="predicted"/>
<dbReference type="EMBL" id="LK049098">
    <property type="protein sequence ID" value="CDY72129.1"/>
    <property type="molecule type" value="Genomic_DNA"/>
</dbReference>
<keyword evidence="2" id="KW-0812">Transmembrane</keyword>
<feature type="transmembrane region" description="Helical" evidence="2">
    <location>
        <begin position="50"/>
        <end position="69"/>
    </location>
</feature>